<feature type="region of interest" description="Disordered" evidence="1">
    <location>
        <begin position="1"/>
        <end position="36"/>
    </location>
</feature>
<dbReference type="AlphaFoldDB" id="A0A450WNN9"/>
<accession>A0A450WNN9</accession>
<proteinExistence type="predicted"/>
<name>A0A450WNN9_9GAMM</name>
<evidence type="ECO:0008006" key="3">
    <source>
        <dbReference type="Google" id="ProtNLM"/>
    </source>
</evidence>
<reference evidence="2" key="1">
    <citation type="submission" date="2019-02" db="EMBL/GenBank/DDBJ databases">
        <authorList>
            <person name="Gruber-Vodicka R. H."/>
            <person name="Seah K. B. B."/>
        </authorList>
    </citation>
    <scope>NUCLEOTIDE SEQUENCE</scope>
    <source>
        <strain evidence="2">BECK_BY7</strain>
    </source>
</reference>
<protein>
    <recommendedName>
        <fullName evidence="3">Transposase</fullName>
    </recommendedName>
</protein>
<feature type="compositionally biased region" description="Basic and acidic residues" evidence="1">
    <location>
        <begin position="18"/>
        <end position="36"/>
    </location>
</feature>
<gene>
    <name evidence="2" type="ORF">BECKLFY1418C_GA0070996_104623</name>
</gene>
<sequence length="67" mass="7562">MKNYEFGRRRCGWRKRPEKGGERKGEERGRKEGERKKAVEIARAALARGLDVGMVAEISGLMEGEIA</sequence>
<evidence type="ECO:0000313" key="2">
    <source>
        <dbReference type="EMBL" id="VFK18657.1"/>
    </source>
</evidence>
<evidence type="ECO:0000256" key="1">
    <source>
        <dbReference type="SAM" id="MobiDB-lite"/>
    </source>
</evidence>
<organism evidence="2">
    <name type="scientific">Candidatus Kentrum sp. LFY</name>
    <dbReference type="NCBI Taxonomy" id="2126342"/>
    <lineage>
        <taxon>Bacteria</taxon>
        <taxon>Pseudomonadati</taxon>
        <taxon>Pseudomonadota</taxon>
        <taxon>Gammaproteobacteria</taxon>
        <taxon>Candidatus Kentrum</taxon>
    </lineage>
</organism>
<dbReference type="EMBL" id="CAADFN010000046">
    <property type="protein sequence ID" value="VFK18657.1"/>
    <property type="molecule type" value="Genomic_DNA"/>
</dbReference>